<keyword evidence="3" id="KW-1185">Reference proteome</keyword>
<feature type="compositionally biased region" description="Basic and acidic residues" evidence="1">
    <location>
        <begin position="321"/>
        <end position="333"/>
    </location>
</feature>
<feature type="region of interest" description="Disordered" evidence="1">
    <location>
        <begin position="1"/>
        <end position="43"/>
    </location>
</feature>
<protein>
    <recommendedName>
        <fullName evidence="4">Zn(2)-C6 fungal-type domain-containing protein</fullName>
    </recommendedName>
</protein>
<dbReference type="EMBL" id="JBBXMP010000240">
    <property type="protein sequence ID" value="KAL0059247.1"/>
    <property type="molecule type" value="Genomic_DNA"/>
</dbReference>
<accession>A0ABR2ZFM6</accession>
<dbReference type="Proteomes" id="UP001437256">
    <property type="component" value="Unassembled WGS sequence"/>
</dbReference>
<feature type="compositionally biased region" description="Low complexity" evidence="1">
    <location>
        <begin position="262"/>
        <end position="273"/>
    </location>
</feature>
<feature type="region of interest" description="Disordered" evidence="1">
    <location>
        <begin position="162"/>
        <end position="333"/>
    </location>
</feature>
<gene>
    <name evidence="2" type="ORF">AAF712_014025</name>
</gene>
<proteinExistence type="predicted"/>
<comment type="caution">
    <text evidence="2">The sequence shown here is derived from an EMBL/GenBank/DDBJ whole genome shotgun (WGS) entry which is preliminary data.</text>
</comment>
<feature type="compositionally biased region" description="Acidic residues" evidence="1">
    <location>
        <begin position="14"/>
        <end position="40"/>
    </location>
</feature>
<evidence type="ECO:0000313" key="3">
    <source>
        <dbReference type="Proteomes" id="UP001437256"/>
    </source>
</evidence>
<organism evidence="2 3">
    <name type="scientific">Marasmius tenuissimus</name>
    <dbReference type="NCBI Taxonomy" id="585030"/>
    <lineage>
        <taxon>Eukaryota</taxon>
        <taxon>Fungi</taxon>
        <taxon>Dikarya</taxon>
        <taxon>Basidiomycota</taxon>
        <taxon>Agaricomycotina</taxon>
        <taxon>Agaricomycetes</taxon>
        <taxon>Agaricomycetidae</taxon>
        <taxon>Agaricales</taxon>
        <taxon>Marasmiineae</taxon>
        <taxon>Marasmiaceae</taxon>
        <taxon>Marasmius</taxon>
    </lineage>
</organism>
<evidence type="ECO:0008006" key="4">
    <source>
        <dbReference type="Google" id="ProtNLM"/>
    </source>
</evidence>
<feature type="compositionally biased region" description="Basic and acidic residues" evidence="1">
    <location>
        <begin position="230"/>
        <end position="240"/>
    </location>
</feature>
<feature type="compositionally biased region" description="Basic and acidic residues" evidence="1">
    <location>
        <begin position="164"/>
        <end position="173"/>
    </location>
</feature>
<name>A0ABR2ZFM6_9AGAR</name>
<reference evidence="2 3" key="1">
    <citation type="submission" date="2024-05" db="EMBL/GenBank/DDBJ databases">
        <title>A draft genome resource for the thread blight pathogen Marasmius tenuissimus strain MS-2.</title>
        <authorList>
            <person name="Yulfo-Soto G.E."/>
            <person name="Baruah I.K."/>
            <person name="Amoako-Attah I."/>
            <person name="Bukari Y."/>
            <person name="Meinhardt L.W."/>
            <person name="Bailey B.A."/>
            <person name="Cohen S.P."/>
        </authorList>
    </citation>
    <scope>NUCLEOTIDE SEQUENCE [LARGE SCALE GENOMIC DNA]</scope>
    <source>
        <strain evidence="2 3">MS-2</strain>
    </source>
</reference>
<evidence type="ECO:0000313" key="2">
    <source>
        <dbReference type="EMBL" id="KAL0059247.1"/>
    </source>
</evidence>
<evidence type="ECO:0000256" key="1">
    <source>
        <dbReference type="SAM" id="MobiDB-lite"/>
    </source>
</evidence>
<sequence>MTPGMVEQHSEVSGDTEADNESEADEQNSEDELEDEEERDPNDIVHRRAITATPALKQQFSRLFQQHPERIVTEWKERHRDMKCERCTTSGLPCTNHLGDRKLVCQECNRTSERKCSRVYEFRKEFIIGRMGITEDLWEVLIKVYLEEKGQKTMQKRQEKARRMKEAEDRCRTEEEDELNLGHEDAPRWVTMSTKRDRGTRGKRKRVVVEDEGAISSSCSDSPPAKKGKNKPEVVIDKRTLNKIKRGERKNSKPASRKNAKSSKSSTKTNINRVEPTTNDVPRSVEPANIGDAVRRSKRPRQSTVQAKNAEAEQRKRRRIIEKDITSDSDTHSHDGFIGLPIATAVINTEPASAGATTSAKATSFGNAATTSIVYSLPLLPASVSKSTKTNLPPTPAQKAALVLPDQNQNTINVFDSGVQLPPSLPPPSLIPPELSLSVLKRALEDISSDLRYNRIDVPSAMARFDDVAGRIGKRADLCVVSGTK</sequence>